<gene>
    <name evidence="2" type="ORF">JMJ35_001585</name>
</gene>
<evidence type="ECO:0000313" key="2">
    <source>
        <dbReference type="EMBL" id="KAK0515551.1"/>
    </source>
</evidence>
<proteinExistence type="predicted"/>
<dbReference type="Proteomes" id="UP001166286">
    <property type="component" value="Unassembled WGS sequence"/>
</dbReference>
<dbReference type="AlphaFoldDB" id="A0AA39R7J5"/>
<feature type="compositionally biased region" description="Low complexity" evidence="1">
    <location>
        <begin position="10"/>
        <end position="23"/>
    </location>
</feature>
<keyword evidence="3" id="KW-1185">Reference proteome</keyword>
<feature type="region of interest" description="Disordered" evidence="1">
    <location>
        <begin position="1"/>
        <end position="31"/>
    </location>
</feature>
<evidence type="ECO:0000313" key="3">
    <source>
        <dbReference type="Proteomes" id="UP001166286"/>
    </source>
</evidence>
<dbReference type="EMBL" id="JAFEKC020000003">
    <property type="protein sequence ID" value="KAK0515551.1"/>
    <property type="molecule type" value="Genomic_DNA"/>
</dbReference>
<evidence type="ECO:0000256" key="1">
    <source>
        <dbReference type="SAM" id="MobiDB-lite"/>
    </source>
</evidence>
<reference evidence="2" key="1">
    <citation type="submission" date="2023-03" db="EMBL/GenBank/DDBJ databases">
        <title>Complete genome of Cladonia borealis.</title>
        <authorList>
            <person name="Park H."/>
        </authorList>
    </citation>
    <scope>NUCLEOTIDE SEQUENCE</scope>
    <source>
        <strain evidence="2">ANT050790</strain>
    </source>
</reference>
<protein>
    <submittedName>
        <fullName evidence="2">Uncharacterized protein</fullName>
    </submittedName>
</protein>
<organism evidence="2 3">
    <name type="scientific">Cladonia borealis</name>
    <dbReference type="NCBI Taxonomy" id="184061"/>
    <lineage>
        <taxon>Eukaryota</taxon>
        <taxon>Fungi</taxon>
        <taxon>Dikarya</taxon>
        <taxon>Ascomycota</taxon>
        <taxon>Pezizomycotina</taxon>
        <taxon>Lecanoromycetes</taxon>
        <taxon>OSLEUM clade</taxon>
        <taxon>Lecanoromycetidae</taxon>
        <taxon>Lecanorales</taxon>
        <taxon>Lecanorineae</taxon>
        <taxon>Cladoniaceae</taxon>
        <taxon>Cladonia</taxon>
    </lineage>
</organism>
<sequence>MASFFNRMRSSAGTSSPSTGSPSTKKDPNALQITPLEKYLQDVPPGPLREDGSDKFWGLENVSWVRIQISLSC</sequence>
<accession>A0AA39R7J5</accession>
<comment type="caution">
    <text evidence="2">The sequence shown here is derived from an EMBL/GenBank/DDBJ whole genome shotgun (WGS) entry which is preliminary data.</text>
</comment>
<name>A0AA39R7J5_9LECA</name>